<dbReference type="SFLD" id="SFLDG01135">
    <property type="entry name" value="C1.5.6:_HAD__Beta-PGM__Phospha"/>
    <property type="match status" value="1"/>
</dbReference>
<dbReference type="InterPro" id="IPR023198">
    <property type="entry name" value="PGP-like_dom2"/>
</dbReference>
<dbReference type="InterPro" id="IPR006439">
    <property type="entry name" value="HAD-SF_hydro_IA"/>
</dbReference>
<dbReference type="PRINTS" id="PR00413">
    <property type="entry name" value="HADHALOGNASE"/>
</dbReference>
<name>A0A172YJ14_9GAMM</name>
<organism evidence="5 6">
    <name type="scientific">Halotalea alkalilenta</name>
    <dbReference type="NCBI Taxonomy" id="376489"/>
    <lineage>
        <taxon>Bacteria</taxon>
        <taxon>Pseudomonadati</taxon>
        <taxon>Pseudomonadota</taxon>
        <taxon>Gammaproteobacteria</taxon>
        <taxon>Oceanospirillales</taxon>
        <taxon>Halomonadaceae</taxon>
        <taxon>Halotalea</taxon>
    </lineage>
</organism>
<protein>
    <recommendedName>
        <fullName evidence="7">Haloacid dehalogenase</fullName>
    </recommendedName>
</protein>
<dbReference type="AlphaFoldDB" id="A0A172YJ14"/>
<dbReference type="Pfam" id="PF13419">
    <property type="entry name" value="HAD_2"/>
    <property type="match status" value="1"/>
</dbReference>
<keyword evidence="6" id="KW-1185">Reference proteome</keyword>
<dbReference type="Proteomes" id="UP000077875">
    <property type="component" value="Chromosome"/>
</dbReference>
<evidence type="ECO:0000256" key="1">
    <source>
        <dbReference type="ARBA" id="ARBA00001946"/>
    </source>
</evidence>
<dbReference type="KEGG" id="haa:A5892_18400"/>
<comment type="similarity">
    <text evidence="2">Belongs to the HAD-like hydrolase superfamily. CbbY/CbbZ/Gph/YieH family.</text>
</comment>
<dbReference type="InterPro" id="IPR041492">
    <property type="entry name" value="HAD_2"/>
</dbReference>
<keyword evidence="3" id="KW-0479">Metal-binding</keyword>
<dbReference type="SFLD" id="SFLDS00003">
    <property type="entry name" value="Haloacid_Dehalogenase"/>
    <property type="match status" value="1"/>
</dbReference>
<evidence type="ECO:0000256" key="4">
    <source>
        <dbReference type="ARBA" id="ARBA00022842"/>
    </source>
</evidence>
<dbReference type="InterPro" id="IPR023214">
    <property type="entry name" value="HAD_sf"/>
</dbReference>
<dbReference type="InterPro" id="IPR051600">
    <property type="entry name" value="Beta-PGM-like"/>
</dbReference>
<evidence type="ECO:0000313" key="6">
    <source>
        <dbReference type="Proteomes" id="UP000077875"/>
    </source>
</evidence>
<keyword evidence="4" id="KW-0460">Magnesium</keyword>
<dbReference type="GO" id="GO:0003824">
    <property type="term" value="F:catalytic activity"/>
    <property type="evidence" value="ECO:0007669"/>
    <property type="project" value="UniProtKB-ARBA"/>
</dbReference>
<accession>A0A172YJ14</accession>
<dbReference type="SFLD" id="SFLDG01129">
    <property type="entry name" value="C1.5:_HAD__Beta-PGM__Phosphata"/>
    <property type="match status" value="1"/>
</dbReference>
<reference evidence="5 6" key="1">
    <citation type="submission" date="2016-04" db="EMBL/GenBank/DDBJ databases">
        <title>Complete Genome Sequence of Halotalea alkalilenta IHB B 13600.</title>
        <authorList>
            <person name="Swarnkar M.K."/>
            <person name="Sharma A."/>
            <person name="Kaushal K."/>
            <person name="Soni R."/>
            <person name="Rana S."/>
            <person name="Singh A.K."/>
            <person name="Gulati A."/>
        </authorList>
    </citation>
    <scope>NUCLEOTIDE SEQUENCE [LARGE SCALE GENOMIC DNA]</scope>
    <source>
        <strain evidence="5 6">IHB B 13600</strain>
    </source>
</reference>
<dbReference type="GO" id="GO:0046872">
    <property type="term" value="F:metal ion binding"/>
    <property type="evidence" value="ECO:0007669"/>
    <property type="project" value="UniProtKB-KW"/>
</dbReference>
<dbReference type="STRING" id="376489.A5892_18400"/>
<dbReference type="RefSeq" id="WP_064124034.1">
    <property type="nucleotide sequence ID" value="NZ_CP015243.1"/>
</dbReference>
<dbReference type="PANTHER" id="PTHR46193">
    <property type="entry name" value="6-PHOSPHOGLUCONATE PHOSPHATASE"/>
    <property type="match status" value="1"/>
</dbReference>
<dbReference type="SUPFAM" id="SSF56784">
    <property type="entry name" value="HAD-like"/>
    <property type="match status" value="1"/>
</dbReference>
<comment type="cofactor">
    <cofactor evidence="1">
        <name>Mg(2+)</name>
        <dbReference type="ChEBI" id="CHEBI:18420"/>
    </cofactor>
</comment>
<evidence type="ECO:0000256" key="3">
    <source>
        <dbReference type="ARBA" id="ARBA00022723"/>
    </source>
</evidence>
<dbReference type="EMBL" id="CP015243">
    <property type="protein sequence ID" value="ANF59189.1"/>
    <property type="molecule type" value="Genomic_DNA"/>
</dbReference>
<dbReference type="Gene3D" id="1.10.150.240">
    <property type="entry name" value="Putative phosphatase, domain 2"/>
    <property type="match status" value="1"/>
</dbReference>
<dbReference type="PANTHER" id="PTHR46193:SF21">
    <property type="entry name" value="SLL1138 PROTEIN"/>
    <property type="match status" value="1"/>
</dbReference>
<gene>
    <name evidence="5" type="ORF">A5892_18400</name>
</gene>
<proteinExistence type="inferred from homology"/>
<dbReference type="NCBIfam" id="TIGR01509">
    <property type="entry name" value="HAD-SF-IA-v3"/>
    <property type="match status" value="1"/>
</dbReference>
<evidence type="ECO:0008006" key="7">
    <source>
        <dbReference type="Google" id="ProtNLM"/>
    </source>
</evidence>
<sequence>MTLKAILFDFDGTLANSEEAHRGVWNRILAAYGTELGEQEYKRDYAGLPVPAGAHKVRKARGLAVDELELIERKTRLTAEVFASVPVELMPHAREALEWARGRGLRLALVTGTARAELTPTLDHHGLAGFFECVVTRDDVAHSKPDPESYLRALELLGLPASAALAIEDTCHGVQAADAAELEVVAIPNDYSRDHDFGEASFIADGLPAALDWIERERLGGTVE</sequence>
<dbReference type="InterPro" id="IPR036412">
    <property type="entry name" value="HAD-like_sf"/>
</dbReference>
<evidence type="ECO:0000256" key="2">
    <source>
        <dbReference type="ARBA" id="ARBA00006171"/>
    </source>
</evidence>
<evidence type="ECO:0000313" key="5">
    <source>
        <dbReference type="EMBL" id="ANF59189.1"/>
    </source>
</evidence>
<dbReference type="Gene3D" id="3.40.50.1000">
    <property type="entry name" value="HAD superfamily/HAD-like"/>
    <property type="match status" value="1"/>
</dbReference>